<dbReference type="InterPro" id="IPR003607">
    <property type="entry name" value="HD/PDEase_dom"/>
</dbReference>
<dbReference type="EMBL" id="LAZR01053579">
    <property type="protein sequence ID" value="KKK80444.1"/>
    <property type="molecule type" value="Genomic_DNA"/>
</dbReference>
<dbReference type="SUPFAM" id="SSF109604">
    <property type="entry name" value="HD-domain/PDEase-like"/>
    <property type="match status" value="1"/>
</dbReference>
<sequence length="166" mass="19139">VEVVGVKLGLSSEDLTKLRASAMLIDVGRIGINERVFNKKEKLTPEEFDLIKSHVLRGAEYVEKKLHLFKEGVELVKHHHEFWDGSGYPDRLKGVEIPLWARVVCIVDNYNALISKRPFRNPFTAAKAIEIMKEGSGKKYDPELMDIYMEILEARIREKAKKETFR</sequence>
<dbReference type="Pfam" id="PF13487">
    <property type="entry name" value="HD_5"/>
    <property type="match status" value="1"/>
</dbReference>
<comment type="caution">
    <text evidence="2">The sequence shown here is derived from an EMBL/GenBank/DDBJ whole genome shotgun (WGS) entry which is preliminary data.</text>
</comment>
<dbReference type="PANTHER" id="PTHR43155">
    <property type="entry name" value="CYCLIC DI-GMP PHOSPHODIESTERASE PA4108-RELATED"/>
    <property type="match status" value="1"/>
</dbReference>
<evidence type="ECO:0000313" key="2">
    <source>
        <dbReference type="EMBL" id="KKK80444.1"/>
    </source>
</evidence>
<dbReference type="PROSITE" id="PS51832">
    <property type="entry name" value="HD_GYP"/>
    <property type="match status" value="1"/>
</dbReference>
<dbReference type="AlphaFoldDB" id="A0A0F9APT5"/>
<reference evidence="2" key="1">
    <citation type="journal article" date="2015" name="Nature">
        <title>Complex archaea that bridge the gap between prokaryotes and eukaryotes.</title>
        <authorList>
            <person name="Spang A."/>
            <person name="Saw J.H."/>
            <person name="Jorgensen S.L."/>
            <person name="Zaremba-Niedzwiedzka K."/>
            <person name="Martijn J."/>
            <person name="Lind A.E."/>
            <person name="van Eijk R."/>
            <person name="Schleper C."/>
            <person name="Guy L."/>
            <person name="Ettema T.J."/>
        </authorList>
    </citation>
    <scope>NUCLEOTIDE SEQUENCE</scope>
</reference>
<name>A0A0F9APT5_9ZZZZ</name>
<dbReference type="InterPro" id="IPR037522">
    <property type="entry name" value="HD_GYP_dom"/>
</dbReference>
<dbReference type="Gene3D" id="1.10.3210.10">
    <property type="entry name" value="Hypothetical protein af1432"/>
    <property type="match status" value="1"/>
</dbReference>
<dbReference type="CDD" id="cd00077">
    <property type="entry name" value="HDc"/>
    <property type="match status" value="1"/>
</dbReference>
<dbReference type="PANTHER" id="PTHR43155:SF2">
    <property type="entry name" value="CYCLIC DI-GMP PHOSPHODIESTERASE PA4108"/>
    <property type="match status" value="1"/>
</dbReference>
<feature type="non-terminal residue" evidence="2">
    <location>
        <position position="1"/>
    </location>
</feature>
<proteinExistence type="predicted"/>
<organism evidence="2">
    <name type="scientific">marine sediment metagenome</name>
    <dbReference type="NCBI Taxonomy" id="412755"/>
    <lineage>
        <taxon>unclassified sequences</taxon>
        <taxon>metagenomes</taxon>
        <taxon>ecological metagenomes</taxon>
    </lineage>
</organism>
<accession>A0A0F9APT5</accession>
<evidence type="ECO:0000259" key="1">
    <source>
        <dbReference type="PROSITE" id="PS51832"/>
    </source>
</evidence>
<protein>
    <recommendedName>
        <fullName evidence="1">HD-GYP domain-containing protein</fullName>
    </recommendedName>
</protein>
<feature type="domain" description="HD-GYP" evidence="1">
    <location>
        <begin position="1"/>
        <end position="164"/>
    </location>
</feature>
<gene>
    <name evidence="2" type="ORF">LCGC14_2823420</name>
</gene>